<dbReference type="AlphaFoldDB" id="A0A0E9VW27"/>
<dbReference type="EMBL" id="GBXM01027037">
    <property type="protein sequence ID" value="JAH81540.1"/>
    <property type="molecule type" value="Transcribed_RNA"/>
</dbReference>
<evidence type="ECO:0000313" key="1">
    <source>
        <dbReference type="EMBL" id="JAH81540.1"/>
    </source>
</evidence>
<accession>A0A0E9VW27</accession>
<reference evidence="1" key="2">
    <citation type="journal article" date="2015" name="Fish Shellfish Immunol.">
        <title>Early steps in the European eel (Anguilla anguilla)-Vibrio vulnificus interaction in the gills: Role of the RtxA13 toxin.</title>
        <authorList>
            <person name="Callol A."/>
            <person name="Pajuelo D."/>
            <person name="Ebbesson L."/>
            <person name="Teles M."/>
            <person name="MacKenzie S."/>
            <person name="Amaro C."/>
        </authorList>
    </citation>
    <scope>NUCLEOTIDE SEQUENCE</scope>
</reference>
<organism evidence="1">
    <name type="scientific">Anguilla anguilla</name>
    <name type="common">European freshwater eel</name>
    <name type="synonym">Muraena anguilla</name>
    <dbReference type="NCBI Taxonomy" id="7936"/>
    <lineage>
        <taxon>Eukaryota</taxon>
        <taxon>Metazoa</taxon>
        <taxon>Chordata</taxon>
        <taxon>Craniata</taxon>
        <taxon>Vertebrata</taxon>
        <taxon>Euteleostomi</taxon>
        <taxon>Actinopterygii</taxon>
        <taxon>Neopterygii</taxon>
        <taxon>Teleostei</taxon>
        <taxon>Anguilliformes</taxon>
        <taxon>Anguillidae</taxon>
        <taxon>Anguilla</taxon>
    </lineage>
</organism>
<protein>
    <submittedName>
        <fullName evidence="1">Uncharacterized protein</fullName>
    </submittedName>
</protein>
<proteinExistence type="predicted"/>
<sequence>MSGLSSFLPHSAPWGIGAVIKPWFELSGGSF</sequence>
<name>A0A0E9VW27_ANGAN</name>
<reference evidence="1" key="1">
    <citation type="submission" date="2014-11" db="EMBL/GenBank/DDBJ databases">
        <authorList>
            <person name="Amaro Gonzalez C."/>
        </authorList>
    </citation>
    <scope>NUCLEOTIDE SEQUENCE</scope>
</reference>